<dbReference type="PANTHER" id="PTHR47978">
    <property type="match status" value="1"/>
</dbReference>
<dbReference type="InterPro" id="IPR005225">
    <property type="entry name" value="Small_GTP-bd"/>
</dbReference>
<sequence length="226" mass="25104">MSDSEDETTDQQLKIVILGDGSSGKTSITTRYAQEEFGKHYRQTVGVDFFLKRIVLPGNTNVAMQVWDIGGQSIAGGMLDKYIYGADGILLVYDVTNHSSFENIDDWLSVVKKVTETQGPEYRKPHLALVGNKSDLEHMRTVKLEKHTSYAKQHGMSSHYLSAKTGDSVNTCFQKIAADILNIKLTRMDLELQHKVVKAEITNYSKKEAGAAVVHSQKSSSMCSIQ</sequence>
<dbReference type="FunFam" id="3.40.50.300:FF:001508">
    <property type="entry name" value="Small GTP-binding protein Rab28, putative"/>
    <property type="match status" value="1"/>
</dbReference>
<dbReference type="PRINTS" id="PR00449">
    <property type="entry name" value="RASTRNSFRMNG"/>
</dbReference>
<dbReference type="EMBL" id="VXIV02001514">
    <property type="protein sequence ID" value="KAF6032347.1"/>
    <property type="molecule type" value="Genomic_DNA"/>
</dbReference>
<evidence type="ECO:0000256" key="2">
    <source>
        <dbReference type="ARBA" id="ARBA00022741"/>
    </source>
</evidence>
<dbReference type="GO" id="GO:0003924">
    <property type="term" value="F:GTPase activity"/>
    <property type="evidence" value="ECO:0007669"/>
    <property type="project" value="InterPro"/>
</dbReference>
<dbReference type="SMART" id="SM00175">
    <property type="entry name" value="RAB"/>
    <property type="match status" value="1"/>
</dbReference>
<dbReference type="SMART" id="SM00176">
    <property type="entry name" value="RAN"/>
    <property type="match status" value="1"/>
</dbReference>
<dbReference type="SMART" id="SM00174">
    <property type="entry name" value="RHO"/>
    <property type="match status" value="1"/>
</dbReference>
<organism evidence="3 4">
    <name type="scientific">Bugula neritina</name>
    <name type="common">Brown bryozoan</name>
    <name type="synonym">Sertularia neritina</name>
    <dbReference type="NCBI Taxonomy" id="10212"/>
    <lineage>
        <taxon>Eukaryota</taxon>
        <taxon>Metazoa</taxon>
        <taxon>Spiralia</taxon>
        <taxon>Lophotrochozoa</taxon>
        <taxon>Bryozoa</taxon>
        <taxon>Gymnolaemata</taxon>
        <taxon>Cheilostomatida</taxon>
        <taxon>Flustrina</taxon>
        <taxon>Buguloidea</taxon>
        <taxon>Bugulidae</taxon>
        <taxon>Bugula</taxon>
    </lineage>
</organism>
<comment type="caution">
    <text evidence="3">The sequence shown here is derived from an EMBL/GenBank/DDBJ whole genome shotgun (WGS) entry which is preliminary data.</text>
</comment>
<dbReference type="NCBIfam" id="TIGR00231">
    <property type="entry name" value="small_GTP"/>
    <property type="match status" value="1"/>
</dbReference>
<dbReference type="PROSITE" id="PS51419">
    <property type="entry name" value="RAB"/>
    <property type="match status" value="1"/>
</dbReference>
<accession>A0A7J7K2A8</accession>
<evidence type="ECO:0000313" key="4">
    <source>
        <dbReference type="Proteomes" id="UP000593567"/>
    </source>
</evidence>
<keyword evidence="4" id="KW-1185">Reference proteome</keyword>
<dbReference type="InterPro" id="IPR027417">
    <property type="entry name" value="P-loop_NTPase"/>
</dbReference>
<dbReference type="InterPro" id="IPR001806">
    <property type="entry name" value="Small_GTPase"/>
</dbReference>
<dbReference type="Gene3D" id="3.40.50.300">
    <property type="entry name" value="P-loop containing nucleotide triphosphate hydrolases"/>
    <property type="match status" value="1"/>
</dbReference>
<keyword evidence="2" id="KW-0547">Nucleotide-binding</keyword>
<protein>
    <submittedName>
        <fullName evidence="3">RAB28</fullName>
    </submittedName>
</protein>
<name>A0A7J7K2A8_BUGNE</name>
<dbReference type="SMART" id="SM00173">
    <property type="entry name" value="RAS"/>
    <property type="match status" value="1"/>
</dbReference>
<dbReference type="GO" id="GO:0005525">
    <property type="term" value="F:GTP binding"/>
    <property type="evidence" value="ECO:0007669"/>
    <property type="project" value="InterPro"/>
</dbReference>
<dbReference type="AlphaFoldDB" id="A0A7J7K2A8"/>
<evidence type="ECO:0000313" key="3">
    <source>
        <dbReference type="EMBL" id="KAF6032347.1"/>
    </source>
</evidence>
<dbReference type="Proteomes" id="UP000593567">
    <property type="component" value="Unassembled WGS sequence"/>
</dbReference>
<dbReference type="PROSITE" id="PS51421">
    <property type="entry name" value="RAS"/>
    <property type="match status" value="1"/>
</dbReference>
<dbReference type="SUPFAM" id="SSF52540">
    <property type="entry name" value="P-loop containing nucleoside triphosphate hydrolases"/>
    <property type="match status" value="1"/>
</dbReference>
<comment type="similarity">
    <text evidence="1">Belongs to the small GTPase superfamily. Rab family.</text>
</comment>
<reference evidence="3" key="1">
    <citation type="submission" date="2020-06" db="EMBL/GenBank/DDBJ databases">
        <title>Draft genome of Bugula neritina, a colonial animal packing powerful symbionts and potential medicines.</title>
        <authorList>
            <person name="Rayko M."/>
        </authorList>
    </citation>
    <scope>NUCLEOTIDE SEQUENCE [LARGE SCALE GENOMIC DNA]</scope>
    <source>
        <strain evidence="3">Kwan_BN1</strain>
    </source>
</reference>
<proteinExistence type="inferred from homology"/>
<gene>
    <name evidence="3" type="ORF">EB796_009368</name>
</gene>
<dbReference type="Pfam" id="PF00071">
    <property type="entry name" value="Ras"/>
    <property type="match status" value="1"/>
</dbReference>
<evidence type="ECO:0000256" key="1">
    <source>
        <dbReference type="ARBA" id="ARBA00006270"/>
    </source>
</evidence>
<dbReference type="OrthoDB" id="6585768at2759"/>